<dbReference type="InterPro" id="IPR041657">
    <property type="entry name" value="HTH_17"/>
</dbReference>
<feature type="domain" description="Helix-turn-helix" evidence="2">
    <location>
        <begin position="62"/>
        <end position="111"/>
    </location>
</feature>
<dbReference type="InterPro" id="IPR010093">
    <property type="entry name" value="SinI_DNA-bd"/>
</dbReference>
<dbReference type="RefSeq" id="WP_202834556.1">
    <property type="nucleotide sequence ID" value="NZ_JAETWB010000025.1"/>
</dbReference>
<comment type="caution">
    <text evidence="3">The sequence shown here is derived from an EMBL/GenBank/DDBJ whole genome shotgun (WGS) entry which is preliminary data.</text>
</comment>
<sequence length="116" mass="12834">MKQQPRLTSRTVSRPTADAGPIHHATPEAVSRRYASRATGPAAVAAAFSEPPAQQPETLRQLFTIVEVCRATGFSDSTVRRAIRLRHLAAITVGRSVRLTQVDVDAWLDRNHRKPR</sequence>
<name>A0ABS1U9H0_9PROT</name>
<organism evidence="3 4">
    <name type="scientific">Belnapia arida</name>
    <dbReference type="NCBI Taxonomy" id="2804533"/>
    <lineage>
        <taxon>Bacteria</taxon>
        <taxon>Pseudomonadati</taxon>
        <taxon>Pseudomonadota</taxon>
        <taxon>Alphaproteobacteria</taxon>
        <taxon>Acetobacterales</taxon>
        <taxon>Roseomonadaceae</taxon>
        <taxon>Belnapia</taxon>
    </lineage>
</organism>
<reference evidence="3 4" key="1">
    <citation type="submission" date="2021-01" db="EMBL/GenBank/DDBJ databases">
        <title>Belnapia mucosa sp. nov. and Belnapia arida sp. nov., isolated from the Tabernas Desert (Almeria, Spain).</title>
        <authorList>
            <person name="Molina-Menor E."/>
            <person name="Vidal-Verdu A."/>
            <person name="Calonge A."/>
            <person name="Satari L."/>
            <person name="Pereto J."/>
            <person name="Porcar M."/>
        </authorList>
    </citation>
    <scope>NUCLEOTIDE SEQUENCE [LARGE SCALE GENOMIC DNA]</scope>
    <source>
        <strain evidence="3 4">T18</strain>
    </source>
</reference>
<dbReference type="EMBL" id="JAETWB010000025">
    <property type="protein sequence ID" value="MBL6081333.1"/>
    <property type="molecule type" value="Genomic_DNA"/>
</dbReference>
<gene>
    <name evidence="3" type="ORF">JMJ56_25385</name>
</gene>
<keyword evidence="4" id="KW-1185">Reference proteome</keyword>
<evidence type="ECO:0000259" key="2">
    <source>
        <dbReference type="Pfam" id="PF12728"/>
    </source>
</evidence>
<feature type="compositionally biased region" description="Polar residues" evidence="1">
    <location>
        <begin position="1"/>
        <end position="14"/>
    </location>
</feature>
<evidence type="ECO:0000313" key="4">
    <source>
        <dbReference type="Proteomes" id="UP000660885"/>
    </source>
</evidence>
<evidence type="ECO:0000256" key="1">
    <source>
        <dbReference type="SAM" id="MobiDB-lite"/>
    </source>
</evidence>
<evidence type="ECO:0000313" key="3">
    <source>
        <dbReference type="EMBL" id="MBL6081333.1"/>
    </source>
</evidence>
<dbReference type="Proteomes" id="UP000660885">
    <property type="component" value="Unassembled WGS sequence"/>
</dbReference>
<proteinExistence type="predicted"/>
<dbReference type="Pfam" id="PF12728">
    <property type="entry name" value="HTH_17"/>
    <property type="match status" value="1"/>
</dbReference>
<dbReference type="NCBIfam" id="TIGR01764">
    <property type="entry name" value="excise"/>
    <property type="match status" value="1"/>
</dbReference>
<feature type="region of interest" description="Disordered" evidence="1">
    <location>
        <begin position="1"/>
        <end position="36"/>
    </location>
</feature>
<accession>A0ABS1U9H0</accession>
<protein>
    <submittedName>
        <fullName evidence="3">Helix-turn-helix domain-containing protein</fullName>
    </submittedName>
</protein>